<sequence length="105" mass="11940">MKFLITISLLLSAPSAFAFLSNAEEELLLQNLNQKQSAVTFEEIRCSLRNRLCLVRYEANRVNKACLIERISDASELYYSEVDSNGKVSLNLSNYAQREVESCLQ</sequence>
<gene>
    <name evidence="2" type="ORF">MNR06_13725</name>
</gene>
<accession>A0ABY4C6Z9</accession>
<organism evidence="2 3">
    <name type="scientific">Bdellovibrio reynosensis</name>
    <dbReference type="NCBI Taxonomy" id="2835041"/>
    <lineage>
        <taxon>Bacteria</taxon>
        <taxon>Pseudomonadati</taxon>
        <taxon>Bdellovibrionota</taxon>
        <taxon>Bdellovibrionia</taxon>
        <taxon>Bdellovibrionales</taxon>
        <taxon>Pseudobdellovibrionaceae</taxon>
        <taxon>Bdellovibrio</taxon>
    </lineage>
</organism>
<dbReference type="EMBL" id="CP093442">
    <property type="protein sequence ID" value="UOF00757.1"/>
    <property type="molecule type" value="Genomic_DNA"/>
</dbReference>
<feature type="signal peptide" evidence="1">
    <location>
        <begin position="1"/>
        <end position="18"/>
    </location>
</feature>
<name>A0ABY4C6Z9_9BACT</name>
<evidence type="ECO:0000256" key="1">
    <source>
        <dbReference type="SAM" id="SignalP"/>
    </source>
</evidence>
<evidence type="ECO:0000313" key="2">
    <source>
        <dbReference type="EMBL" id="UOF00757.1"/>
    </source>
</evidence>
<reference evidence="2" key="1">
    <citation type="submission" date="2022-03" db="EMBL/GenBank/DDBJ databases">
        <title>Genome Identification and Characterization of new species Bdellovibrio reynosense LBG001 sp. nov. from a Mexico soil sample.</title>
        <authorList>
            <person name="Camilli A."/>
            <person name="Ajao Y."/>
            <person name="Guo X."/>
        </authorList>
    </citation>
    <scope>NUCLEOTIDE SEQUENCE</scope>
    <source>
        <strain evidence="2">LBG001</strain>
    </source>
</reference>
<keyword evidence="1" id="KW-0732">Signal</keyword>
<feature type="chain" id="PRO_5046367974" evidence="1">
    <location>
        <begin position="19"/>
        <end position="105"/>
    </location>
</feature>
<dbReference type="RefSeq" id="WP_243536931.1">
    <property type="nucleotide sequence ID" value="NZ_CP093442.1"/>
</dbReference>
<evidence type="ECO:0000313" key="3">
    <source>
        <dbReference type="Proteomes" id="UP000830116"/>
    </source>
</evidence>
<dbReference type="Proteomes" id="UP000830116">
    <property type="component" value="Chromosome"/>
</dbReference>
<protein>
    <submittedName>
        <fullName evidence="2">Uncharacterized protein</fullName>
    </submittedName>
</protein>
<keyword evidence="3" id="KW-1185">Reference proteome</keyword>
<proteinExistence type="predicted"/>